<keyword evidence="3" id="KW-1133">Transmembrane helix</keyword>
<proteinExistence type="inferred from homology"/>
<dbReference type="InterPro" id="IPR048254">
    <property type="entry name" value="CDP_ALCOHOL_P_TRANSF_CS"/>
</dbReference>
<dbReference type="GO" id="GO:0008654">
    <property type="term" value="P:phospholipid biosynthetic process"/>
    <property type="evidence" value="ECO:0007669"/>
    <property type="project" value="InterPro"/>
</dbReference>
<dbReference type="GO" id="GO:0016780">
    <property type="term" value="F:phosphotransferase activity, for other substituted phosphate groups"/>
    <property type="evidence" value="ECO:0007669"/>
    <property type="project" value="InterPro"/>
</dbReference>
<evidence type="ECO:0000256" key="3">
    <source>
        <dbReference type="SAM" id="Phobius"/>
    </source>
</evidence>
<feature type="transmembrane region" description="Helical" evidence="3">
    <location>
        <begin position="197"/>
        <end position="220"/>
    </location>
</feature>
<reference evidence="5" key="2">
    <citation type="submission" date="2016-10" db="EMBL/GenBank/DDBJ databases">
        <authorList>
            <person name="de Groot N.N."/>
        </authorList>
    </citation>
    <scope>NUCLEOTIDE SEQUENCE [LARGE SCALE GENOMIC DNA]</scope>
    <source>
        <strain evidence="5">DSM 45459</strain>
    </source>
</reference>
<feature type="transmembrane region" description="Helical" evidence="3">
    <location>
        <begin position="155"/>
        <end position="176"/>
    </location>
</feature>
<name>A0A1H1CZE6_9ACTN</name>
<dbReference type="GO" id="GO:0016020">
    <property type="term" value="C:membrane"/>
    <property type="evidence" value="ECO:0007669"/>
    <property type="project" value="InterPro"/>
</dbReference>
<dbReference type="InterPro" id="IPR043130">
    <property type="entry name" value="CDP-OH_PTrfase_TM_dom"/>
</dbReference>
<keyword evidence="6" id="KW-1185">Reference proteome</keyword>
<comment type="similarity">
    <text evidence="2">Belongs to the CDP-alcohol phosphatidyltransferase class-I family.</text>
</comment>
<keyword evidence="3" id="KW-0472">Membrane</keyword>
<sequence length="260" mass="27323">MRGSTPRCDSPSEADHTNPTFGAILRRLPGAQKSARGAPAYSRFVNRRAGGGLAAVAHLAGRTPNEVTLVSALCTLTGILALALLPPSPVLGVGVAAALLLGYALDSADGQLARLRGDGGPSGEWLDHVVDSAKIPMLHSAVLVSTYRFGDHPDWWLLVPLGFTVVESVLFFAMILNEQLRKQHADTGPASGSTPSAWRSLLVSPTDYGVLCLVFVLLGAHLAFTAAYTALFLAQTLFACAALPGWFLRAKRLTANGGEP</sequence>
<gene>
    <name evidence="4" type="ORF">SAMN04489718_1806</name>
    <name evidence="5" type="ORF">SAMN04489718_1820</name>
</gene>
<evidence type="ECO:0000256" key="2">
    <source>
        <dbReference type="RuleBase" id="RU003750"/>
    </source>
</evidence>
<reference evidence="6" key="1">
    <citation type="submission" date="2016-10" db="EMBL/GenBank/DDBJ databases">
        <authorList>
            <person name="Varghese N."/>
            <person name="Submissions S."/>
        </authorList>
    </citation>
    <scope>NUCLEOTIDE SEQUENCE [LARGE SCALE GENOMIC DNA]</scope>
    <source>
        <strain evidence="6">DSM 45459</strain>
    </source>
</reference>
<dbReference type="PROSITE" id="PS00379">
    <property type="entry name" value="CDP_ALCOHOL_P_TRANSF"/>
    <property type="match status" value="1"/>
</dbReference>
<evidence type="ECO:0000313" key="5">
    <source>
        <dbReference type="EMBL" id="SDQ69615.1"/>
    </source>
</evidence>
<dbReference type="AlphaFoldDB" id="A0A1H1CZE6"/>
<feature type="transmembrane region" description="Helical" evidence="3">
    <location>
        <begin position="226"/>
        <end position="248"/>
    </location>
</feature>
<accession>A0A1H1CZE6</accession>
<protein>
    <submittedName>
        <fullName evidence="5">CDP-alcohol phosphatidyltransferase</fullName>
    </submittedName>
</protein>
<dbReference type="Proteomes" id="UP000199301">
    <property type="component" value="Unassembled WGS sequence"/>
</dbReference>
<organism evidence="5 6">
    <name type="scientific">Actinopolyspora saharensis</name>
    <dbReference type="NCBI Taxonomy" id="995062"/>
    <lineage>
        <taxon>Bacteria</taxon>
        <taxon>Bacillati</taxon>
        <taxon>Actinomycetota</taxon>
        <taxon>Actinomycetes</taxon>
        <taxon>Actinopolysporales</taxon>
        <taxon>Actinopolysporaceae</taxon>
        <taxon>Actinopolyspora</taxon>
    </lineage>
</organism>
<evidence type="ECO:0000313" key="6">
    <source>
        <dbReference type="Proteomes" id="UP000199301"/>
    </source>
</evidence>
<dbReference type="Gene3D" id="1.20.120.1760">
    <property type="match status" value="1"/>
</dbReference>
<dbReference type="OrthoDB" id="7390033at2"/>
<keyword evidence="1 2" id="KW-0808">Transferase</keyword>
<evidence type="ECO:0000313" key="4">
    <source>
        <dbReference type="EMBL" id="SDQ45037.1"/>
    </source>
</evidence>
<dbReference type="RefSeq" id="WP_092522415.1">
    <property type="nucleotide sequence ID" value="NZ_FNKO01000001.1"/>
</dbReference>
<evidence type="ECO:0000256" key="1">
    <source>
        <dbReference type="ARBA" id="ARBA00022679"/>
    </source>
</evidence>
<dbReference type="EMBL" id="FNKO01000001">
    <property type="protein sequence ID" value="SDQ45037.1"/>
    <property type="molecule type" value="Genomic_DNA"/>
</dbReference>
<dbReference type="InterPro" id="IPR000462">
    <property type="entry name" value="CDP-OH_P_trans"/>
</dbReference>
<dbReference type="STRING" id="995062.SAMN04489718_1806"/>
<dbReference type="EMBL" id="FNKO01000002">
    <property type="protein sequence ID" value="SDQ69615.1"/>
    <property type="molecule type" value="Genomic_DNA"/>
</dbReference>
<keyword evidence="3" id="KW-0812">Transmembrane</keyword>
<dbReference type="Pfam" id="PF01066">
    <property type="entry name" value="CDP-OH_P_transf"/>
    <property type="match status" value="1"/>
</dbReference>